<evidence type="ECO:0000313" key="1">
    <source>
        <dbReference type="EMBL" id="KAF7243547.1"/>
    </source>
</evidence>
<dbReference type="EMBL" id="JTDE01006491">
    <property type="protein sequence ID" value="KAF7243547.1"/>
    <property type="molecule type" value="Genomic_DNA"/>
</dbReference>
<sequence length="72" mass="7960">MSAVCSLQDDVANAIKVSTNVIRLSGRSRSVVQQRLAEWDDDGRRFGMRGVVCMNSTSQRSVCSETIVVNLR</sequence>
<comment type="caution">
    <text evidence="1">The sequence shown here is derived from an EMBL/GenBank/DDBJ whole genome shotgun (WGS) entry which is preliminary data.</text>
</comment>
<name>A0A8S9YNH5_9TREM</name>
<proteinExistence type="predicted"/>
<organism evidence="1 2">
    <name type="scientific">Paragonimus skrjabini miyazakii</name>
    <dbReference type="NCBI Taxonomy" id="59628"/>
    <lineage>
        <taxon>Eukaryota</taxon>
        <taxon>Metazoa</taxon>
        <taxon>Spiralia</taxon>
        <taxon>Lophotrochozoa</taxon>
        <taxon>Platyhelminthes</taxon>
        <taxon>Trematoda</taxon>
        <taxon>Digenea</taxon>
        <taxon>Plagiorchiida</taxon>
        <taxon>Troglotremata</taxon>
        <taxon>Troglotrematidae</taxon>
        <taxon>Paragonimus</taxon>
    </lineage>
</organism>
<gene>
    <name evidence="1" type="ORF">EG68_10634</name>
</gene>
<keyword evidence="2" id="KW-1185">Reference proteome</keyword>
<accession>A0A8S9YNH5</accession>
<reference evidence="1" key="1">
    <citation type="submission" date="2019-07" db="EMBL/GenBank/DDBJ databases">
        <title>Annotation for the trematode Paragonimus miyazaki's.</title>
        <authorList>
            <person name="Choi Y.-J."/>
        </authorList>
    </citation>
    <scope>NUCLEOTIDE SEQUENCE</scope>
    <source>
        <strain evidence="1">Japan</strain>
    </source>
</reference>
<evidence type="ECO:0000313" key="2">
    <source>
        <dbReference type="Proteomes" id="UP000822476"/>
    </source>
</evidence>
<dbReference type="AlphaFoldDB" id="A0A8S9YNH5"/>
<dbReference type="Proteomes" id="UP000822476">
    <property type="component" value="Unassembled WGS sequence"/>
</dbReference>
<protein>
    <submittedName>
        <fullName evidence="1">Uncharacterized protein</fullName>
    </submittedName>
</protein>